<evidence type="ECO:0000313" key="3">
    <source>
        <dbReference type="Proteomes" id="UP000615446"/>
    </source>
</evidence>
<feature type="transmembrane region" description="Helical" evidence="1">
    <location>
        <begin position="21"/>
        <end position="45"/>
    </location>
</feature>
<keyword evidence="1" id="KW-0812">Transmembrane</keyword>
<keyword evidence="1" id="KW-1133">Transmembrane helix</keyword>
<protein>
    <submittedName>
        <fullName evidence="2">Uncharacterized protein</fullName>
    </submittedName>
</protein>
<dbReference type="Proteomes" id="UP000615446">
    <property type="component" value="Unassembled WGS sequence"/>
</dbReference>
<proteinExistence type="predicted"/>
<accession>A0A8H3M3G2</accession>
<keyword evidence="1" id="KW-0472">Membrane</keyword>
<feature type="transmembrane region" description="Helical" evidence="1">
    <location>
        <begin position="57"/>
        <end position="79"/>
    </location>
</feature>
<gene>
    <name evidence="2" type="ORF">RCL2_002258300</name>
</gene>
<reference evidence="2" key="1">
    <citation type="submission" date="2019-10" db="EMBL/GenBank/DDBJ databases">
        <title>Conservation and host-specific expression of non-tandemly repeated heterogenous ribosome RNA gene in arbuscular mycorrhizal fungi.</title>
        <authorList>
            <person name="Maeda T."/>
            <person name="Kobayashi Y."/>
            <person name="Nakagawa T."/>
            <person name="Ezawa T."/>
            <person name="Yamaguchi K."/>
            <person name="Bino T."/>
            <person name="Nishimoto Y."/>
            <person name="Shigenobu S."/>
            <person name="Kawaguchi M."/>
        </authorList>
    </citation>
    <scope>NUCLEOTIDE SEQUENCE</scope>
    <source>
        <strain evidence="2">HR1</strain>
    </source>
</reference>
<dbReference type="AlphaFoldDB" id="A0A8H3M3G2"/>
<sequence length="100" mass="11721">MSLATPIPFTITSQRHAFLSFLFFCFLFLIKISLLFLGFSALPVSQLRSFCLVNTKFFFVLSITLHFLLFFLLLFDLFISMFPYLGNKKVYNNINRICKL</sequence>
<evidence type="ECO:0000313" key="2">
    <source>
        <dbReference type="EMBL" id="GES95923.1"/>
    </source>
</evidence>
<evidence type="ECO:0000256" key="1">
    <source>
        <dbReference type="SAM" id="Phobius"/>
    </source>
</evidence>
<organism evidence="2 3">
    <name type="scientific">Rhizophagus clarus</name>
    <dbReference type="NCBI Taxonomy" id="94130"/>
    <lineage>
        <taxon>Eukaryota</taxon>
        <taxon>Fungi</taxon>
        <taxon>Fungi incertae sedis</taxon>
        <taxon>Mucoromycota</taxon>
        <taxon>Glomeromycotina</taxon>
        <taxon>Glomeromycetes</taxon>
        <taxon>Glomerales</taxon>
        <taxon>Glomeraceae</taxon>
        <taxon>Rhizophagus</taxon>
    </lineage>
</organism>
<dbReference type="EMBL" id="BLAL01000246">
    <property type="protein sequence ID" value="GES95923.1"/>
    <property type="molecule type" value="Genomic_DNA"/>
</dbReference>
<name>A0A8H3M3G2_9GLOM</name>
<comment type="caution">
    <text evidence="2">The sequence shown here is derived from an EMBL/GenBank/DDBJ whole genome shotgun (WGS) entry which is preliminary data.</text>
</comment>